<feature type="transmembrane region" description="Helical" evidence="5">
    <location>
        <begin position="146"/>
        <end position="166"/>
    </location>
</feature>
<proteinExistence type="predicted"/>
<feature type="transmembrane region" description="Helical" evidence="5">
    <location>
        <begin position="52"/>
        <end position="70"/>
    </location>
</feature>
<feature type="transmembrane region" description="Helical" evidence="5">
    <location>
        <begin position="230"/>
        <end position="263"/>
    </location>
</feature>
<evidence type="ECO:0000313" key="7">
    <source>
        <dbReference type="EMBL" id="SEQ12596.1"/>
    </source>
</evidence>
<evidence type="ECO:0000256" key="2">
    <source>
        <dbReference type="ARBA" id="ARBA00022692"/>
    </source>
</evidence>
<feature type="transmembrane region" description="Helical" evidence="5">
    <location>
        <begin position="356"/>
        <end position="376"/>
    </location>
</feature>
<feature type="transmembrane region" description="Helical" evidence="5">
    <location>
        <begin position="412"/>
        <end position="431"/>
    </location>
</feature>
<evidence type="ECO:0000259" key="6">
    <source>
        <dbReference type="Pfam" id="PF04932"/>
    </source>
</evidence>
<keyword evidence="3 5" id="KW-1133">Transmembrane helix</keyword>
<dbReference type="OrthoDB" id="5243524at2"/>
<evidence type="ECO:0000313" key="8">
    <source>
        <dbReference type="Proteomes" id="UP000198504"/>
    </source>
</evidence>
<keyword evidence="2 5" id="KW-0812">Transmembrane</keyword>
<dbReference type="STRING" id="1036181.SAMN05421756_102535"/>
<feature type="transmembrane region" description="Helical" evidence="5">
    <location>
        <begin position="116"/>
        <end position="134"/>
    </location>
</feature>
<dbReference type="PANTHER" id="PTHR37422:SF13">
    <property type="entry name" value="LIPOPOLYSACCHARIDE BIOSYNTHESIS PROTEIN PA4999-RELATED"/>
    <property type="match status" value="1"/>
</dbReference>
<keyword evidence="4 5" id="KW-0472">Membrane</keyword>
<evidence type="ECO:0000256" key="5">
    <source>
        <dbReference type="SAM" id="Phobius"/>
    </source>
</evidence>
<feature type="transmembrane region" description="Helical" evidence="5">
    <location>
        <begin position="90"/>
        <end position="110"/>
    </location>
</feature>
<gene>
    <name evidence="7" type="ORF">SAMN05421756_102535</name>
</gene>
<name>A0A1H9DGI6_9ACTN</name>
<sequence>MTGLVLSELGPERSVPQRVRSRGVDGATVLTVYLVLLLAIPSVMVLGPLGSAGAPSTVTAVALFLVWLWFQVDRTTPGLPFARPVRRAALVWLLVMVVVYAHAMASPIPFDEISPADFGMLKLVGFTGVLLVASDGLSNRDRYRTFVSRLVLAVFLVALLGLLQFVTKDVLVDRIHIPGLTSNGTGELINRGGLPRPSGTSTHPIEYGVVLSMAFPLAVVHALKAPRLRWLYAAVTAVIALDIVLSSSRSALVCSGIAIVVLALSWSGALRLKALAVAAVLGGLVYVVVPSSLGATTKLFTQAGDDPSIASRTGSYDLVATFFAHSPVLGRGFGTFLPKYWILDNGYLGLLIEGGVLGLGGLLVLILTAAWCARAARRRLTDDFDRQLAQGLLAAVLSGAAGLAFFDTFGFPQSAGCFFLVLGLAGGLYRLSREEVEAA</sequence>
<feature type="transmembrane region" description="Helical" evidence="5">
    <location>
        <begin position="205"/>
        <end position="223"/>
    </location>
</feature>
<dbReference type="GO" id="GO:0016874">
    <property type="term" value="F:ligase activity"/>
    <property type="evidence" value="ECO:0007669"/>
    <property type="project" value="UniProtKB-KW"/>
</dbReference>
<dbReference type="InterPro" id="IPR007016">
    <property type="entry name" value="O-antigen_ligase-rel_domated"/>
</dbReference>
<evidence type="ECO:0000256" key="3">
    <source>
        <dbReference type="ARBA" id="ARBA00022989"/>
    </source>
</evidence>
<dbReference type="GO" id="GO:0016020">
    <property type="term" value="C:membrane"/>
    <property type="evidence" value="ECO:0007669"/>
    <property type="project" value="UniProtKB-SubCell"/>
</dbReference>
<feature type="domain" description="O-antigen ligase-related" evidence="6">
    <location>
        <begin position="236"/>
        <end position="361"/>
    </location>
</feature>
<dbReference type="InterPro" id="IPR051533">
    <property type="entry name" value="WaaL-like"/>
</dbReference>
<comment type="subcellular location">
    <subcellularLocation>
        <location evidence="1">Membrane</location>
        <topology evidence="1">Multi-pass membrane protein</topology>
    </subcellularLocation>
</comment>
<dbReference type="Proteomes" id="UP000198504">
    <property type="component" value="Unassembled WGS sequence"/>
</dbReference>
<protein>
    <submittedName>
        <fullName evidence="7">O-antigen ligase</fullName>
    </submittedName>
</protein>
<keyword evidence="8" id="KW-1185">Reference proteome</keyword>
<dbReference type="PANTHER" id="PTHR37422">
    <property type="entry name" value="TEICHURONIC ACID BIOSYNTHESIS PROTEIN TUAE"/>
    <property type="match status" value="1"/>
</dbReference>
<accession>A0A1H9DGI6</accession>
<reference evidence="8" key="1">
    <citation type="submission" date="2016-10" db="EMBL/GenBank/DDBJ databases">
        <authorList>
            <person name="Varghese N."/>
            <person name="Submissions S."/>
        </authorList>
    </citation>
    <scope>NUCLEOTIDE SEQUENCE [LARGE SCALE GENOMIC DNA]</scope>
    <source>
        <strain evidence="8">CGMCC 4.6856</strain>
    </source>
</reference>
<keyword evidence="7" id="KW-0436">Ligase</keyword>
<feature type="transmembrane region" description="Helical" evidence="5">
    <location>
        <begin position="388"/>
        <end position="406"/>
    </location>
</feature>
<feature type="transmembrane region" description="Helical" evidence="5">
    <location>
        <begin position="275"/>
        <end position="295"/>
    </location>
</feature>
<dbReference type="Pfam" id="PF04932">
    <property type="entry name" value="Wzy_C"/>
    <property type="match status" value="1"/>
</dbReference>
<dbReference type="AlphaFoldDB" id="A0A1H9DGI6"/>
<evidence type="ECO:0000256" key="1">
    <source>
        <dbReference type="ARBA" id="ARBA00004141"/>
    </source>
</evidence>
<organism evidence="7 8">
    <name type="scientific">Microlunatus flavus</name>
    <dbReference type="NCBI Taxonomy" id="1036181"/>
    <lineage>
        <taxon>Bacteria</taxon>
        <taxon>Bacillati</taxon>
        <taxon>Actinomycetota</taxon>
        <taxon>Actinomycetes</taxon>
        <taxon>Propionibacteriales</taxon>
        <taxon>Propionibacteriaceae</taxon>
        <taxon>Microlunatus</taxon>
    </lineage>
</organism>
<dbReference type="RefSeq" id="WP_091178379.1">
    <property type="nucleotide sequence ID" value="NZ_FOFA01000002.1"/>
</dbReference>
<evidence type="ECO:0000256" key="4">
    <source>
        <dbReference type="ARBA" id="ARBA00023136"/>
    </source>
</evidence>
<feature type="transmembrane region" description="Helical" evidence="5">
    <location>
        <begin position="27"/>
        <end position="46"/>
    </location>
</feature>
<dbReference type="EMBL" id="FOFA01000002">
    <property type="protein sequence ID" value="SEQ12596.1"/>
    <property type="molecule type" value="Genomic_DNA"/>
</dbReference>